<evidence type="ECO:0000313" key="3">
    <source>
        <dbReference type="EMBL" id="SVA44057.1"/>
    </source>
</evidence>
<sequence>VTSNHDELAWRIGGPQGSGVDTAAGIFQRSCALGGLNVFGRREYYSNIMGRHSYFDVRVAHHPVHSHCDEVQVLTTFEDESLARHTTSVVEGGALFYSSKDAEVEVQAVTYLDTRAKDDLITYLEERGLPATLRGLLEDAQQRGVQTYEADFGQIVELLASHLEVAPALAARTMNTLAVAMSLALV</sequence>
<feature type="domain" description="Pyruvate/ketoisovalerate oxidoreductase catalytic" evidence="2">
    <location>
        <begin position="17"/>
        <end position="185"/>
    </location>
</feature>
<dbReference type="InterPro" id="IPR002869">
    <property type="entry name" value="Pyrv_flavodox_OxRed_cen"/>
</dbReference>
<dbReference type="Gene3D" id="3.40.920.10">
    <property type="entry name" value="Pyruvate-ferredoxin oxidoreductase, PFOR, domain III"/>
    <property type="match status" value="1"/>
</dbReference>
<protein>
    <recommendedName>
        <fullName evidence="2">Pyruvate/ketoisovalerate oxidoreductase catalytic domain-containing protein</fullName>
    </recommendedName>
</protein>
<gene>
    <name evidence="3" type="ORF">METZ01_LOCUS96911</name>
</gene>
<evidence type="ECO:0000256" key="1">
    <source>
        <dbReference type="ARBA" id="ARBA00023002"/>
    </source>
</evidence>
<dbReference type="Pfam" id="PF01558">
    <property type="entry name" value="POR"/>
    <property type="match status" value="1"/>
</dbReference>
<dbReference type="EMBL" id="UINC01009852">
    <property type="protein sequence ID" value="SVA44057.1"/>
    <property type="molecule type" value="Genomic_DNA"/>
</dbReference>
<dbReference type="AlphaFoldDB" id="A0A381VWN0"/>
<dbReference type="SUPFAM" id="SSF53323">
    <property type="entry name" value="Pyruvate-ferredoxin oxidoreductase, PFOR, domain III"/>
    <property type="match status" value="1"/>
</dbReference>
<keyword evidence="1" id="KW-0560">Oxidoreductase</keyword>
<accession>A0A381VWN0</accession>
<dbReference type="InterPro" id="IPR019752">
    <property type="entry name" value="Pyrv/ketoisovalerate_OxRed_cat"/>
</dbReference>
<evidence type="ECO:0000259" key="2">
    <source>
        <dbReference type="Pfam" id="PF01558"/>
    </source>
</evidence>
<feature type="non-terminal residue" evidence="3">
    <location>
        <position position="186"/>
    </location>
</feature>
<organism evidence="3">
    <name type="scientific">marine metagenome</name>
    <dbReference type="NCBI Taxonomy" id="408172"/>
    <lineage>
        <taxon>unclassified sequences</taxon>
        <taxon>metagenomes</taxon>
        <taxon>ecological metagenomes</taxon>
    </lineage>
</organism>
<dbReference type="GO" id="GO:0016903">
    <property type="term" value="F:oxidoreductase activity, acting on the aldehyde or oxo group of donors"/>
    <property type="evidence" value="ECO:0007669"/>
    <property type="project" value="InterPro"/>
</dbReference>
<proteinExistence type="predicted"/>
<feature type="non-terminal residue" evidence="3">
    <location>
        <position position="1"/>
    </location>
</feature>
<name>A0A381VWN0_9ZZZZ</name>
<reference evidence="3" key="1">
    <citation type="submission" date="2018-05" db="EMBL/GenBank/DDBJ databases">
        <authorList>
            <person name="Lanie J.A."/>
            <person name="Ng W.-L."/>
            <person name="Kazmierczak K.M."/>
            <person name="Andrzejewski T.M."/>
            <person name="Davidsen T.M."/>
            <person name="Wayne K.J."/>
            <person name="Tettelin H."/>
            <person name="Glass J.I."/>
            <person name="Rusch D."/>
            <person name="Podicherti R."/>
            <person name="Tsui H.-C.T."/>
            <person name="Winkler M.E."/>
        </authorList>
    </citation>
    <scope>NUCLEOTIDE SEQUENCE</scope>
</reference>